<feature type="region of interest" description="Disordered" evidence="2">
    <location>
        <begin position="84"/>
        <end position="112"/>
    </location>
</feature>
<dbReference type="PANTHER" id="PTHR15904">
    <property type="entry name" value="FAM13"/>
    <property type="match status" value="1"/>
</dbReference>
<evidence type="ECO:0008006" key="5">
    <source>
        <dbReference type="Google" id="ProtNLM"/>
    </source>
</evidence>
<dbReference type="AlphaFoldDB" id="A0AA88LKX1"/>
<feature type="region of interest" description="Disordered" evidence="2">
    <location>
        <begin position="1"/>
        <end position="59"/>
    </location>
</feature>
<dbReference type="PANTHER" id="PTHR15904:SF17">
    <property type="entry name" value="RHO-GAP DOMAIN-CONTAINING PROTEIN"/>
    <property type="match status" value="1"/>
</dbReference>
<feature type="compositionally biased region" description="Low complexity" evidence="2">
    <location>
        <begin position="158"/>
        <end position="169"/>
    </location>
</feature>
<feature type="compositionally biased region" description="Low complexity" evidence="2">
    <location>
        <begin position="443"/>
        <end position="453"/>
    </location>
</feature>
<sequence>MQFRLEDVVPDNDSILEPSVSDGSRCNSALEGTLPPDPADGMEVEESGDSLSPSPAPETSISLKISIQSQWNDINSIWSSATWDGVPTEGSSSRNSDMYLGSPDSDPGSINYDLSVHEERRNFERFESFPKTKSRRRVKSGSSSQRHKTDNSNSSGHAKAQPAAAIPIPKSTQKLDFGALFSTSEAEEPLVSKSAEPIPGDMPVPSSFSPRFRPEPMGNGYSPKDQHYKIKRFAVSPATATLRNRSENDRIKTLEEEIARNYEKVRQFEESFKGKYGFPPSYRQKMSDEATKKYLTAIEEAKTELKVFENKKMTAMFADKQSFRRRRGSGPNLEDTVRKIKEHLDERRASLNIPSSCDLMTREQLVDEKERLQTALLHLETTHGRPLLRNDKEMVKPLYDRYRLLKRLIIRSGVNQNNENADLVPILEHQLLEFDNDNTWPKSSSSSQRSSFHQSDESLSEKDETADIKRQKFDFGESFHALPLHELISRLSEARQEKRRLRRLMGEAESFILDRFAVSPVSQDEIYHQYKHAKAKIRLLDALVAKHQRSLSF</sequence>
<evidence type="ECO:0000256" key="1">
    <source>
        <dbReference type="SAM" id="Coils"/>
    </source>
</evidence>
<reference evidence="3" key="1">
    <citation type="submission" date="2023-07" db="EMBL/GenBank/DDBJ databases">
        <title>Chromosome-level genome assembly of Artemia franciscana.</title>
        <authorList>
            <person name="Jo E."/>
        </authorList>
    </citation>
    <scope>NUCLEOTIDE SEQUENCE</scope>
    <source>
        <tissue evidence="3">Whole body</tissue>
    </source>
</reference>
<accession>A0AA88LKX1</accession>
<dbReference type="Proteomes" id="UP001187531">
    <property type="component" value="Unassembled WGS sequence"/>
</dbReference>
<gene>
    <name evidence="3" type="ORF">QYM36_000319</name>
</gene>
<name>A0AA88LKX1_ARTSF</name>
<protein>
    <recommendedName>
        <fullName evidence="5">Protein FAM13A</fullName>
    </recommendedName>
</protein>
<feature type="region of interest" description="Disordered" evidence="2">
    <location>
        <begin position="125"/>
        <end position="169"/>
    </location>
</feature>
<dbReference type="EMBL" id="JAVRJZ010000002">
    <property type="protein sequence ID" value="KAK2725790.1"/>
    <property type="molecule type" value="Genomic_DNA"/>
</dbReference>
<dbReference type="InterPro" id="IPR039102">
    <property type="entry name" value="FAM13"/>
</dbReference>
<feature type="compositionally biased region" description="Polar residues" evidence="2">
    <location>
        <begin position="49"/>
        <end position="59"/>
    </location>
</feature>
<organism evidence="3 4">
    <name type="scientific">Artemia franciscana</name>
    <name type="common">Brine shrimp</name>
    <name type="synonym">Artemia sanfranciscana</name>
    <dbReference type="NCBI Taxonomy" id="6661"/>
    <lineage>
        <taxon>Eukaryota</taxon>
        <taxon>Metazoa</taxon>
        <taxon>Ecdysozoa</taxon>
        <taxon>Arthropoda</taxon>
        <taxon>Crustacea</taxon>
        <taxon>Branchiopoda</taxon>
        <taxon>Anostraca</taxon>
        <taxon>Artemiidae</taxon>
        <taxon>Artemia</taxon>
    </lineage>
</organism>
<comment type="caution">
    <text evidence="3">The sequence shown here is derived from an EMBL/GenBank/DDBJ whole genome shotgun (WGS) entry which is preliminary data.</text>
</comment>
<keyword evidence="4" id="KW-1185">Reference proteome</keyword>
<feature type="region of interest" description="Disordered" evidence="2">
    <location>
        <begin position="188"/>
        <end position="211"/>
    </location>
</feature>
<proteinExistence type="predicted"/>
<feature type="region of interest" description="Disordered" evidence="2">
    <location>
        <begin position="438"/>
        <end position="465"/>
    </location>
</feature>
<keyword evidence="1" id="KW-0175">Coiled coil</keyword>
<feature type="coiled-coil region" evidence="1">
    <location>
        <begin position="244"/>
        <end position="311"/>
    </location>
</feature>
<evidence type="ECO:0000313" key="4">
    <source>
        <dbReference type="Proteomes" id="UP001187531"/>
    </source>
</evidence>
<evidence type="ECO:0000256" key="2">
    <source>
        <dbReference type="SAM" id="MobiDB-lite"/>
    </source>
</evidence>
<evidence type="ECO:0000313" key="3">
    <source>
        <dbReference type="EMBL" id="KAK2725790.1"/>
    </source>
</evidence>
<feature type="compositionally biased region" description="Basic and acidic residues" evidence="2">
    <location>
        <begin position="454"/>
        <end position="465"/>
    </location>
</feature>